<evidence type="ECO:0000256" key="1">
    <source>
        <dbReference type="SAM" id="MobiDB-lite"/>
    </source>
</evidence>
<organism evidence="2 3">
    <name type="scientific">Dyella thiooxydans</name>
    <dbReference type="NCBI Taxonomy" id="445710"/>
    <lineage>
        <taxon>Bacteria</taxon>
        <taxon>Pseudomonadati</taxon>
        <taxon>Pseudomonadota</taxon>
        <taxon>Gammaproteobacteria</taxon>
        <taxon>Lysobacterales</taxon>
        <taxon>Rhodanobacteraceae</taxon>
        <taxon>Dyella</taxon>
    </lineage>
</organism>
<gene>
    <name evidence="2" type="ORF">ATSB10_32560</name>
</gene>
<proteinExistence type="predicted"/>
<evidence type="ECO:0000313" key="3">
    <source>
        <dbReference type="Proteomes" id="UP000077255"/>
    </source>
</evidence>
<sequence length="148" mass="15338">MGPVPAKVDIPRTAIAGGCCTAAILQAAWRWASPVPSGGTASFFCRIPLRLLSSGDPALTGAMIEAVCIHRARVDVPPQVFPPPQGRTVWPVCRGHRTPGAGGVPGESWLGNAPLQVHASIDGWSHQPRSPSTSASAWPTASPCSGCR</sequence>
<keyword evidence="3" id="KW-1185">Reference proteome</keyword>
<feature type="compositionally biased region" description="Low complexity" evidence="1">
    <location>
        <begin position="130"/>
        <end position="148"/>
    </location>
</feature>
<dbReference type="PATRIC" id="fig|445710.3.peg.3257"/>
<dbReference type="Proteomes" id="UP000077255">
    <property type="component" value="Chromosome"/>
</dbReference>
<dbReference type="EMBL" id="CP014841">
    <property type="protein sequence ID" value="AND70710.1"/>
    <property type="molecule type" value="Genomic_DNA"/>
</dbReference>
<reference evidence="2 3" key="1">
    <citation type="submission" date="2016-02" db="EMBL/GenBank/DDBJ databases">
        <title>Complete genome sequencing and analysis of ATSB10, Dyella thiooxydans isolated from rhizosphere soil of sunflower (Helianthus annuus L.).</title>
        <authorList>
            <person name="Lee Y."/>
            <person name="Hwangbo K."/>
            <person name="Chung H."/>
            <person name="Yoo J."/>
            <person name="Kim K.Y."/>
            <person name="Sa T.M."/>
            <person name="Um Y."/>
            <person name="Madhaiyan M."/>
        </authorList>
    </citation>
    <scope>NUCLEOTIDE SEQUENCE [LARGE SCALE GENOMIC DNA]</scope>
    <source>
        <strain evidence="2 3">ATSB10</strain>
    </source>
</reference>
<accession>A0A160N482</accession>
<dbReference type="AlphaFoldDB" id="A0A160N482"/>
<evidence type="ECO:0000313" key="2">
    <source>
        <dbReference type="EMBL" id="AND70710.1"/>
    </source>
</evidence>
<name>A0A160N482_9GAMM</name>
<dbReference type="STRING" id="445710.ATSB10_32560"/>
<protein>
    <submittedName>
        <fullName evidence="2">Uncharacterized protein</fullName>
    </submittedName>
</protein>
<feature type="region of interest" description="Disordered" evidence="1">
    <location>
        <begin position="123"/>
        <end position="148"/>
    </location>
</feature>
<dbReference type="KEGG" id="dtx:ATSB10_32560"/>